<dbReference type="EC" id="5.3.1.8" evidence="5 12"/>
<dbReference type="Pfam" id="PF20511">
    <property type="entry name" value="PMI_typeI_cat"/>
    <property type="match status" value="1"/>
</dbReference>
<evidence type="ECO:0000256" key="9">
    <source>
        <dbReference type="ARBA" id="ARBA00023235"/>
    </source>
</evidence>
<feature type="binding site" evidence="11">
    <location>
        <position position="134"/>
    </location>
    <ligand>
        <name>Zn(2+)</name>
        <dbReference type="ChEBI" id="CHEBI:29105"/>
    </ligand>
</feature>
<comment type="similarity">
    <text evidence="4 13">Belongs to the mannose-6-phosphate isomerase type 1 family.</text>
</comment>
<evidence type="ECO:0000256" key="1">
    <source>
        <dbReference type="ARBA" id="ARBA00000757"/>
    </source>
</evidence>
<proteinExistence type="inferred from homology"/>
<dbReference type="InterPro" id="IPR018050">
    <property type="entry name" value="Pmannose_isomerase-type1_CS"/>
</dbReference>
<evidence type="ECO:0000256" key="8">
    <source>
        <dbReference type="ARBA" id="ARBA00022833"/>
    </source>
</evidence>
<evidence type="ECO:0000256" key="3">
    <source>
        <dbReference type="ARBA" id="ARBA00004666"/>
    </source>
</evidence>
<evidence type="ECO:0000259" key="17">
    <source>
        <dbReference type="Pfam" id="PF20512"/>
    </source>
</evidence>
<dbReference type="PROSITE" id="PS00966">
    <property type="entry name" value="PMI_I_2"/>
    <property type="match status" value="1"/>
</dbReference>
<dbReference type="GO" id="GO:0008270">
    <property type="term" value="F:zinc ion binding"/>
    <property type="evidence" value="ECO:0007669"/>
    <property type="project" value="InterPro"/>
</dbReference>
<dbReference type="AlphaFoldDB" id="A0A1E3B726"/>
<evidence type="ECO:0000313" key="18">
    <source>
        <dbReference type="EMBL" id="ODM16698.1"/>
    </source>
</evidence>
<dbReference type="InterPro" id="IPR046457">
    <property type="entry name" value="PMI_typeI_cat"/>
</dbReference>
<comment type="caution">
    <text evidence="18">The sequence shown here is derived from an EMBL/GenBank/DDBJ whole genome shotgun (WGS) entry which is preliminary data.</text>
</comment>
<dbReference type="Pfam" id="PF01238">
    <property type="entry name" value="PMI_typeI_C"/>
    <property type="match status" value="1"/>
</dbReference>
<dbReference type="CDD" id="cd07011">
    <property type="entry name" value="cupin_PMI_type_I_N"/>
    <property type="match status" value="1"/>
</dbReference>
<evidence type="ECO:0000313" key="19">
    <source>
        <dbReference type="Proteomes" id="UP000094569"/>
    </source>
</evidence>
<dbReference type="GO" id="GO:0005829">
    <property type="term" value="C:cytosol"/>
    <property type="evidence" value="ECO:0007669"/>
    <property type="project" value="TreeGrafter"/>
</dbReference>
<organism evidence="18 19">
    <name type="scientific">Aspergillus cristatus</name>
    <name type="common">Chinese Fuzhuan brick tea-fermentation fungus</name>
    <name type="synonym">Eurotium cristatum</name>
    <dbReference type="NCBI Taxonomy" id="573508"/>
    <lineage>
        <taxon>Eukaryota</taxon>
        <taxon>Fungi</taxon>
        <taxon>Dikarya</taxon>
        <taxon>Ascomycota</taxon>
        <taxon>Pezizomycotina</taxon>
        <taxon>Eurotiomycetes</taxon>
        <taxon>Eurotiomycetidae</taxon>
        <taxon>Eurotiales</taxon>
        <taxon>Aspergillaceae</taxon>
        <taxon>Aspergillus</taxon>
        <taxon>Aspergillus subgen. Aspergillus</taxon>
    </lineage>
</organism>
<evidence type="ECO:0000256" key="5">
    <source>
        <dbReference type="ARBA" id="ARBA00011956"/>
    </source>
</evidence>
<dbReference type="EMBL" id="JXNT01000010">
    <property type="protein sequence ID" value="ODM16698.1"/>
    <property type="molecule type" value="Genomic_DNA"/>
</dbReference>
<evidence type="ECO:0000256" key="13">
    <source>
        <dbReference type="RuleBase" id="RU004189"/>
    </source>
</evidence>
<dbReference type="OrthoDB" id="6605218at2759"/>
<evidence type="ECO:0000256" key="7">
    <source>
        <dbReference type="ARBA" id="ARBA00022723"/>
    </source>
</evidence>
<keyword evidence="19" id="KW-1185">Reference proteome</keyword>
<dbReference type="PROSITE" id="PS00965">
    <property type="entry name" value="PMI_I_1"/>
    <property type="match status" value="1"/>
</dbReference>
<feature type="binding site" evidence="11">
    <location>
        <position position="107"/>
    </location>
    <ligand>
        <name>Zn(2+)</name>
        <dbReference type="ChEBI" id="CHEBI:29105"/>
    </ligand>
</feature>
<keyword evidence="9 12" id="KW-0413">Isomerase</keyword>
<evidence type="ECO:0000256" key="11">
    <source>
        <dbReference type="PIRSR" id="PIRSR001480-2"/>
    </source>
</evidence>
<dbReference type="Gene3D" id="1.10.441.10">
    <property type="entry name" value="Phosphomannose Isomerase, domain 2"/>
    <property type="match status" value="1"/>
</dbReference>
<dbReference type="PANTHER" id="PTHR10309:SF0">
    <property type="entry name" value="MANNOSE-6-PHOSPHATE ISOMERASE"/>
    <property type="match status" value="1"/>
</dbReference>
<protein>
    <recommendedName>
        <fullName evidence="6 12">Mannose-6-phosphate isomerase</fullName>
        <ecNumber evidence="5 12">5.3.1.8</ecNumber>
    </recommendedName>
</protein>
<evidence type="ECO:0000256" key="14">
    <source>
        <dbReference type="RuleBase" id="RU004248"/>
    </source>
</evidence>
<reference evidence="18 19" key="1">
    <citation type="journal article" date="2016" name="BMC Genomics">
        <title>Comparative genomic and transcriptomic analyses of the Fuzhuan brick tea-fermentation fungus Aspergillus cristatus.</title>
        <authorList>
            <person name="Ge Y."/>
            <person name="Wang Y."/>
            <person name="Liu Y."/>
            <person name="Tan Y."/>
            <person name="Ren X."/>
            <person name="Zhang X."/>
            <person name="Hyde K.D."/>
            <person name="Liu Y."/>
            <person name="Liu Z."/>
        </authorList>
    </citation>
    <scope>NUCLEOTIDE SEQUENCE [LARGE SCALE GENOMIC DNA]</scope>
    <source>
        <strain evidence="18 19">GZAAS20.1005</strain>
    </source>
</reference>
<feature type="domain" description="Phosphomannose isomerase type I helical insertion" evidence="17">
    <location>
        <begin position="167"/>
        <end position="272"/>
    </location>
</feature>
<dbReference type="InterPro" id="IPR001250">
    <property type="entry name" value="Man6P_Isoase-1"/>
</dbReference>
<comment type="pathway">
    <text evidence="3 14">Nucleotide-sugar biosynthesis; GDP-alpha-D-mannose biosynthesis; alpha-D-mannose 1-phosphate from D-fructose 6-phosphate: step 1/2.</text>
</comment>
<dbReference type="Proteomes" id="UP000094569">
    <property type="component" value="Unassembled WGS sequence"/>
</dbReference>
<keyword evidence="8 11" id="KW-0862">Zinc</keyword>
<feature type="active site" evidence="10">
    <location>
        <position position="310"/>
    </location>
</feature>
<comment type="catalytic activity">
    <reaction evidence="1 12">
        <text>D-mannose 6-phosphate = D-fructose 6-phosphate</text>
        <dbReference type="Rhea" id="RHEA:12356"/>
        <dbReference type="ChEBI" id="CHEBI:58735"/>
        <dbReference type="ChEBI" id="CHEBI:61527"/>
        <dbReference type="EC" id="5.3.1.8"/>
    </reaction>
</comment>
<evidence type="ECO:0000256" key="2">
    <source>
        <dbReference type="ARBA" id="ARBA00002564"/>
    </source>
</evidence>
<feature type="binding site" evidence="11">
    <location>
        <position position="291"/>
    </location>
    <ligand>
        <name>Zn(2+)</name>
        <dbReference type="ChEBI" id="CHEBI:29105"/>
    </ligand>
</feature>
<dbReference type="InterPro" id="IPR011051">
    <property type="entry name" value="RmlC_Cupin_sf"/>
</dbReference>
<keyword evidence="7 11" id="KW-0479">Metal-binding</keyword>
<accession>A0A1E3B726</accession>
<evidence type="ECO:0000256" key="10">
    <source>
        <dbReference type="PIRSR" id="PIRSR001480-1"/>
    </source>
</evidence>
<dbReference type="PIRSF" id="PIRSF001480">
    <property type="entry name" value="Mannose-6-phosphate_isomerase"/>
    <property type="match status" value="1"/>
</dbReference>
<dbReference type="VEuPathDB" id="FungiDB:SI65_07663"/>
<comment type="cofactor">
    <cofactor evidence="11 12">
        <name>Zn(2+)</name>
        <dbReference type="ChEBI" id="CHEBI:29105"/>
    </cofactor>
    <text evidence="11 12">Binds 1 zinc ion per subunit.</text>
</comment>
<dbReference type="InterPro" id="IPR046458">
    <property type="entry name" value="PMI_typeI_hel"/>
</dbReference>
<dbReference type="GO" id="GO:0009298">
    <property type="term" value="P:GDP-mannose biosynthetic process"/>
    <property type="evidence" value="ECO:0007669"/>
    <property type="project" value="UniProtKB-UniPathway"/>
</dbReference>
<evidence type="ECO:0000256" key="12">
    <source>
        <dbReference type="RuleBase" id="RU000611"/>
    </source>
</evidence>
<dbReference type="Gene3D" id="2.60.120.10">
    <property type="entry name" value="Jelly Rolls"/>
    <property type="match status" value="2"/>
</dbReference>
<gene>
    <name evidence="18" type="ORF">SI65_07663</name>
</gene>
<dbReference type="InterPro" id="IPR014710">
    <property type="entry name" value="RmlC-like_jellyroll"/>
</dbReference>
<feature type="binding site" evidence="11">
    <location>
        <position position="109"/>
    </location>
    <ligand>
        <name>Zn(2+)</name>
        <dbReference type="ChEBI" id="CHEBI:29105"/>
    </ligand>
</feature>
<dbReference type="STRING" id="573508.A0A1E3B726"/>
<sequence length="461" mass="50477">MQVPLLRLQCGVNSYDWGKIGQESAAARFAATTAAPDFSIEAEKPYAELWMGTHPSLPSKDVETQRTLLDLVQDNQALISTEVSERYGGKLPFLFKVLSIQKALSIQAHPNKKLAEQLHAKDSRNYPDDNHKPEMTIAVTPFEGLCGFRPLTEIVYFLNALKPLRELVGEEAASQFENAVKGAEDSEDPDVKQKNKDALRAVFNTLMQSTPEKIEAATKDTIAAAESSPETFAASDGFPVGSPSSPTELAAIIRRLNGQFPNDIGLFVFFFLNFVTMEPGEAMFLKADDIHAYISGDIIECMASSDNVVRAGFTPKFKDVETLTNMLTYSYAPIEEQKLEPVDYPYAVLNVPAYSSGSSCLLYDPPIEEFSVVKTDLNRTGAKATFDGLAGPSILICTGGKGQIRVANKSEEIKEGYVFFIGATAECIIENTDGGEEDEKIFTTFRAFCDLTGKEDMANGN</sequence>
<feature type="domain" description="Phosphomannose isomerase type I catalytic" evidence="16">
    <location>
        <begin position="5"/>
        <end position="151"/>
    </location>
</feature>
<evidence type="ECO:0000259" key="16">
    <source>
        <dbReference type="Pfam" id="PF20511"/>
    </source>
</evidence>
<dbReference type="InterPro" id="IPR046456">
    <property type="entry name" value="PMI_typeI_C"/>
</dbReference>
<evidence type="ECO:0000259" key="15">
    <source>
        <dbReference type="Pfam" id="PF01238"/>
    </source>
</evidence>
<dbReference type="GO" id="GO:0005975">
    <property type="term" value="P:carbohydrate metabolic process"/>
    <property type="evidence" value="ECO:0007669"/>
    <property type="project" value="InterPro"/>
</dbReference>
<dbReference type="UniPathway" id="UPA00126">
    <property type="reaction ID" value="UER00423"/>
</dbReference>
<dbReference type="InterPro" id="IPR016305">
    <property type="entry name" value="Mannose-6-P_Isomerase"/>
</dbReference>
<dbReference type="SUPFAM" id="SSF51182">
    <property type="entry name" value="RmlC-like cupins"/>
    <property type="match status" value="1"/>
</dbReference>
<dbReference type="Pfam" id="PF20512">
    <property type="entry name" value="PMI_typeI_hel"/>
    <property type="match status" value="1"/>
</dbReference>
<evidence type="ECO:0000256" key="6">
    <source>
        <dbReference type="ARBA" id="ARBA00018236"/>
    </source>
</evidence>
<dbReference type="NCBIfam" id="TIGR00218">
    <property type="entry name" value="manA"/>
    <property type="match status" value="1"/>
</dbReference>
<comment type="function">
    <text evidence="2">Involved in the synthesis of the GDP-mannose and dolichol-phosphate-mannose required for a number of critical mannosyl transfer reactions.</text>
</comment>
<feature type="domain" description="Phosphomannose isomerase type I C-terminal" evidence="15">
    <location>
        <begin position="361"/>
        <end position="406"/>
    </location>
</feature>
<name>A0A1E3B726_ASPCR</name>
<dbReference type="PANTHER" id="PTHR10309">
    <property type="entry name" value="MANNOSE-6-PHOSPHATE ISOMERASE"/>
    <property type="match status" value="1"/>
</dbReference>
<dbReference type="PRINTS" id="PR00714">
    <property type="entry name" value="MAN6PISMRASE"/>
</dbReference>
<dbReference type="GO" id="GO:0004476">
    <property type="term" value="F:mannose-6-phosphate isomerase activity"/>
    <property type="evidence" value="ECO:0007669"/>
    <property type="project" value="UniProtKB-EC"/>
</dbReference>
<evidence type="ECO:0000256" key="4">
    <source>
        <dbReference type="ARBA" id="ARBA00010772"/>
    </source>
</evidence>